<sequence>MFDLFIQVIIHIVLIAGFLTGIYALKLVVTEDSLAASFYGCIMTIGGFIFYPHQFIIAGLLFIIWHNFKRKKTISA</sequence>
<dbReference type="AlphaFoldDB" id="A0A1E5H4U6"/>
<comment type="caution">
    <text evidence="2">The sequence shown here is derived from an EMBL/GenBank/DDBJ whole genome shotgun (WGS) entry which is preliminary data.</text>
</comment>
<feature type="transmembrane region" description="Helical" evidence="1">
    <location>
        <begin position="37"/>
        <end position="65"/>
    </location>
</feature>
<keyword evidence="3" id="KW-1185">Reference proteome</keyword>
<name>A0A1E5H4U6_9ENTE</name>
<protein>
    <submittedName>
        <fullName evidence="2">Uncharacterized protein</fullName>
    </submittedName>
</protein>
<evidence type="ECO:0000313" key="3">
    <source>
        <dbReference type="Proteomes" id="UP000095094"/>
    </source>
</evidence>
<reference evidence="3" key="1">
    <citation type="submission" date="2016-09" db="EMBL/GenBank/DDBJ databases">
        <authorList>
            <person name="Gulvik C.A."/>
        </authorList>
    </citation>
    <scope>NUCLEOTIDE SEQUENCE [LARGE SCALE GENOMIC DNA]</scope>
    <source>
        <strain evidence="3">LMG 8895</strain>
    </source>
</reference>
<feature type="transmembrane region" description="Helical" evidence="1">
    <location>
        <begin position="5"/>
        <end position="25"/>
    </location>
</feature>
<keyword evidence="1" id="KW-0472">Membrane</keyword>
<gene>
    <name evidence="2" type="ORF">BCR25_14505</name>
</gene>
<keyword evidence="1" id="KW-1133">Transmembrane helix</keyword>
<dbReference type="EMBL" id="MIJY01000002">
    <property type="protein sequence ID" value="OEG19997.1"/>
    <property type="molecule type" value="Genomic_DNA"/>
</dbReference>
<dbReference type="RefSeq" id="WP_069662264.1">
    <property type="nucleotide sequence ID" value="NZ_JBHUJJ010000001.1"/>
</dbReference>
<proteinExistence type="predicted"/>
<accession>A0A1E5H4U6</accession>
<keyword evidence="1" id="KW-0812">Transmembrane</keyword>
<organism evidence="2 3">
    <name type="scientific">Enterococcus termitis</name>
    <dbReference type="NCBI Taxonomy" id="332950"/>
    <lineage>
        <taxon>Bacteria</taxon>
        <taxon>Bacillati</taxon>
        <taxon>Bacillota</taxon>
        <taxon>Bacilli</taxon>
        <taxon>Lactobacillales</taxon>
        <taxon>Enterococcaceae</taxon>
        <taxon>Enterococcus</taxon>
    </lineage>
</organism>
<evidence type="ECO:0000313" key="2">
    <source>
        <dbReference type="EMBL" id="OEG19997.1"/>
    </source>
</evidence>
<dbReference type="Proteomes" id="UP000095094">
    <property type="component" value="Unassembled WGS sequence"/>
</dbReference>
<evidence type="ECO:0000256" key="1">
    <source>
        <dbReference type="SAM" id="Phobius"/>
    </source>
</evidence>